<evidence type="ECO:0000256" key="3">
    <source>
        <dbReference type="ARBA" id="ARBA00022685"/>
    </source>
</evidence>
<dbReference type="PRINTS" id="PR00276">
    <property type="entry name" value="INSULINFAMLY"/>
</dbReference>
<keyword evidence="6" id="KW-1133">Transmembrane helix</keyword>
<name>A0A9P0G8E4_9CUCU</name>
<dbReference type="InterPro" id="IPR016179">
    <property type="entry name" value="Insulin-like"/>
</dbReference>
<comment type="subunit">
    <text evidence="2">Heterodimer of a B chain and an A chain linked by two disulfide bonds.</text>
</comment>
<proteinExistence type="inferred from homology"/>
<dbReference type="GO" id="GO:0005179">
    <property type="term" value="F:hormone activity"/>
    <property type="evidence" value="ECO:0007669"/>
    <property type="project" value="InterPro"/>
</dbReference>
<organism evidence="8 9">
    <name type="scientific">Psylliodes chrysocephalus</name>
    <dbReference type="NCBI Taxonomy" id="3402493"/>
    <lineage>
        <taxon>Eukaryota</taxon>
        <taxon>Metazoa</taxon>
        <taxon>Ecdysozoa</taxon>
        <taxon>Arthropoda</taxon>
        <taxon>Hexapoda</taxon>
        <taxon>Insecta</taxon>
        <taxon>Pterygota</taxon>
        <taxon>Neoptera</taxon>
        <taxon>Endopterygota</taxon>
        <taxon>Coleoptera</taxon>
        <taxon>Polyphaga</taxon>
        <taxon>Cucujiformia</taxon>
        <taxon>Chrysomeloidea</taxon>
        <taxon>Chrysomelidae</taxon>
        <taxon>Galerucinae</taxon>
        <taxon>Alticini</taxon>
        <taxon>Psylliodes</taxon>
    </lineage>
</organism>
<keyword evidence="6" id="KW-0812">Transmembrane</keyword>
<keyword evidence="9" id="KW-1185">Reference proteome</keyword>
<reference evidence="8" key="1">
    <citation type="submission" date="2022-01" db="EMBL/GenBank/DDBJ databases">
        <authorList>
            <person name="King R."/>
        </authorList>
    </citation>
    <scope>NUCLEOTIDE SEQUENCE</scope>
</reference>
<dbReference type="SMART" id="SM00078">
    <property type="entry name" value="IlGF"/>
    <property type="match status" value="1"/>
</dbReference>
<feature type="domain" description="Insulin-like" evidence="7">
    <location>
        <begin position="36"/>
        <end position="131"/>
    </location>
</feature>
<evidence type="ECO:0000256" key="1">
    <source>
        <dbReference type="ARBA" id="ARBA00009034"/>
    </source>
</evidence>
<dbReference type="Gene3D" id="1.10.100.10">
    <property type="entry name" value="Insulin-like"/>
    <property type="match status" value="1"/>
</dbReference>
<dbReference type="PANTHER" id="PTHR13647:SF4">
    <property type="entry name" value="INSULIN-LIKE PEPTIDE 1-RELATED"/>
    <property type="match status" value="1"/>
</dbReference>
<evidence type="ECO:0000256" key="5">
    <source>
        <dbReference type="ARBA" id="ARBA00023157"/>
    </source>
</evidence>
<dbReference type="AlphaFoldDB" id="A0A9P0G8E4"/>
<evidence type="ECO:0000256" key="2">
    <source>
        <dbReference type="ARBA" id="ARBA00011207"/>
    </source>
</evidence>
<keyword evidence="4" id="KW-0732">Signal</keyword>
<dbReference type="GO" id="GO:0005576">
    <property type="term" value="C:extracellular region"/>
    <property type="evidence" value="ECO:0007669"/>
    <property type="project" value="InterPro"/>
</dbReference>
<dbReference type="Proteomes" id="UP001153636">
    <property type="component" value="Chromosome 2"/>
</dbReference>
<protein>
    <recommendedName>
        <fullName evidence="7">Insulin-like domain-containing protein</fullName>
    </recommendedName>
</protein>
<dbReference type="OrthoDB" id="6330326at2759"/>
<dbReference type="InterPro" id="IPR036438">
    <property type="entry name" value="Insulin-like_sf"/>
</dbReference>
<evidence type="ECO:0000313" key="8">
    <source>
        <dbReference type="EMBL" id="CAH1105979.1"/>
    </source>
</evidence>
<evidence type="ECO:0000256" key="4">
    <source>
        <dbReference type="ARBA" id="ARBA00022729"/>
    </source>
</evidence>
<dbReference type="EMBL" id="OV651814">
    <property type="protein sequence ID" value="CAH1105979.1"/>
    <property type="molecule type" value="Genomic_DNA"/>
</dbReference>
<dbReference type="PIRSF" id="PIRSF018431">
    <property type="entry name" value="Molluscan_insulin_rel_peptide"/>
    <property type="match status" value="1"/>
</dbReference>
<dbReference type="Pfam" id="PF00049">
    <property type="entry name" value="Insulin"/>
    <property type="match status" value="1"/>
</dbReference>
<evidence type="ECO:0000256" key="6">
    <source>
        <dbReference type="SAM" id="Phobius"/>
    </source>
</evidence>
<evidence type="ECO:0000259" key="7">
    <source>
        <dbReference type="SMART" id="SM00078"/>
    </source>
</evidence>
<sequence>MNIVNILLFIVLNFYCIGCNPYYWNLMDKRDSPPPKKYCGKKLTNMIALVCQNQYYAREMRRPHNIDIPNYDNEYPNGIDVDDKYDTETYYPFLQKSSGLSLLPNKVRRTTGIVNECCDKPCLIAEIQSYCA</sequence>
<dbReference type="PANTHER" id="PTHR13647">
    <property type="entry name" value="INSULIN-LIKE PEPTIDE 2-RELATED"/>
    <property type="match status" value="1"/>
</dbReference>
<dbReference type="SUPFAM" id="SSF56994">
    <property type="entry name" value="Insulin-like"/>
    <property type="match status" value="1"/>
</dbReference>
<evidence type="ECO:0000313" key="9">
    <source>
        <dbReference type="Proteomes" id="UP001153636"/>
    </source>
</evidence>
<feature type="transmembrane region" description="Helical" evidence="6">
    <location>
        <begin position="6"/>
        <end position="24"/>
    </location>
</feature>
<keyword evidence="6" id="KW-0472">Membrane</keyword>
<dbReference type="InterPro" id="IPR022352">
    <property type="entry name" value="Ins/IGF/rlx"/>
</dbReference>
<comment type="similarity">
    <text evidence="1">Belongs to the insulin family.</text>
</comment>
<accession>A0A9P0G8E4</accession>
<gene>
    <name evidence="8" type="ORF">PSYICH_LOCUS7138</name>
</gene>
<keyword evidence="3" id="KW-0165">Cleavage on pair of basic residues</keyword>
<keyword evidence="5" id="KW-1015">Disulfide bond</keyword>